<feature type="region of interest" description="Disordered" evidence="1">
    <location>
        <begin position="195"/>
        <end position="238"/>
    </location>
</feature>
<feature type="compositionally biased region" description="Polar residues" evidence="1">
    <location>
        <begin position="224"/>
        <end position="233"/>
    </location>
</feature>
<dbReference type="GO" id="GO:0003723">
    <property type="term" value="F:RNA binding"/>
    <property type="evidence" value="ECO:0007669"/>
    <property type="project" value="TreeGrafter"/>
</dbReference>
<reference evidence="3 4" key="1">
    <citation type="journal article" date="2017" name="Genome Biol.">
        <title>New reference genome sequences of hot pepper reveal the massive evolution of plant disease-resistance genes by retroduplication.</title>
        <authorList>
            <person name="Kim S."/>
            <person name="Park J."/>
            <person name="Yeom S.I."/>
            <person name="Kim Y.M."/>
            <person name="Seo E."/>
            <person name="Kim K.T."/>
            <person name="Kim M.S."/>
            <person name="Lee J.M."/>
            <person name="Cheong K."/>
            <person name="Shin H.S."/>
            <person name="Kim S.B."/>
            <person name="Han K."/>
            <person name="Lee J."/>
            <person name="Park M."/>
            <person name="Lee H.A."/>
            <person name="Lee H.Y."/>
            <person name="Lee Y."/>
            <person name="Oh S."/>
            <person name="Lee J.H."/>
            <person name="Choi E."/>
            <person name="Choi E."/>
            <person name="Lee S.E."/>
            <person name="Jeon J."/>
            <person name="Kim H."/>
            <person name="Choi G."/>
            <person name="Song H."/>
            <person name="Lee J."/>
            <person name="Lee S.C."/>
            <person name="Kwon J.K."/>
            <person name="Lee H.Y."/>
            <person name="Koo N."/>
            <person name="Hong Y."/>
            <person name="Kim R.W."/>
            <person name="Kang W.H."/>
            <person name="Huh J.H."/>
            <person name="Kang B.C."/>
            <person name="Yang T.J."/>
            <person name="Lee Y.H."/>
            <person name="Bennetzen J.L."/>
            <person name="Choi D."/>
        </authorList>
    </citation>
    <scope>NUCLEOTIDE SEQUENCE [LARGE SCALE GENOMIC DNA]</scope>
    <source>
        <strain evidence="4">cv. PBC81</strain>
    </source>
</reference>
<feature type="compositionally biased region" description="Basic and acidic residues" evidence="1">
    <location>
        <begin position="355"/>
        <end position="369"/>
    </location>
</feature>
<evidence type="ECO:0000256" key="1">
    <source>
        <dbReference type="SAM" id="MobiDB-lite"/>
    </source>
</evidence>
<feature type="compositionally biased region" description="Basic and acidic residues" evidence="1">
    <location>
        <begin position="309"/>
        <end position="320"/>
    </location>
</feature>
<dbReference type="PANTHER" id="PTHR47073:SF9">
    <property type="entry name" value="BAH DOMAIN-CONTAINING PROTEIN"/>
    <property type="match status" value="1"/>
</dbReference>
<feature type="region of interest" description="Disordered" evidence="1">
    <location>
        <begin position="355"/>
        <end position="453"/>
    </location>
</feature>
<reference evidence="4" key="2">
    <citation type="journal article" date="2017" name="J. Anim. Genet.">
        <title>Multiple reference genome sequences of hot pepper reveal the massive evolution of plant disease resistance genes by retroduplication.</title>
        <authorList>
            <person name="Kim S."/>
            <person name="Park J."/>
            <person name="Yeom S.-I."/>
            <person name="Kim Y.-M."/>
            <person name="Seo E."/>
            <person name="Kim K.-T."/>
            <person name="Kim M.-S."/>
            <person name="Lee J.M."/>
            <person name="Cheong K."/>
            <person name="Shin H.-S."/>
            <person name="Kim S.-B."/>
            <person name="Han K."/>
            <person name="Lee J."/>
            <person name="Park M."/>
            <person name="Lee H.-A."/>
            <person name="Lee H.-Y."/>
            <person name="Lee Y."/>
            <person name="Oh S."/>
            <person name="Lee J.H."/>
            <person name="Choi E."/>
            <person name="Choi E."/>
            <person name="Lee S.E."/>
            <person name="Jeon J."/>
            <person name="Kim H."/>
            <person name="Choi G."/>
            <person name="Song H."/>
            <person name="Lee J."/>
            <person name="Lee S.-C."/>
            <person name="Kwon J.-K."/>
            <person name="Lee H.-Y."/>
            <person name="Koo N."/>
            <person name="Hong Y."/>
            <person name="Kim R.W."/>
            <person name="Kang W.-H."/>
            <person name="Huh J.H."/>
            <person name="Kang B.-C."/>
            <person name="Yang T.-J."/>
            <person name="Lee Y.-H."/>
            <person name="Bennetzen J.L."/>
            <person name="Choi D."/>
        </authorList>
    </citation>
    <scope>NUCLEOTIDE SEQUENCE [LARGE SCALE GENOMIC DNA]</scope>
    <source>
        <strain evidence="4">cv. PBC81</strain>
    </source>
</reference>
<proteinExistence type="predicted"/>
<dbReference type="Pfam" id="PF01426">
    <property type="entry name" value="BAH"/>
    <property type="match status" value="1"/>
</dbReference>
<dbReference type="PROSITE" id="PS51038">
    <property type="entry name" value="BAH"/>
    <property type="match status" value="1"/>
</dbReference>
<dbReference type="SMART" id="SM00439">
    <property type="entry name" value="BAH"/>
    <property type="match status" value="1"/>
</dbReference>
<dbReference type="OrthoDB" id="1896853at2759"/>
<comment type="caution">
    <text evidence="3">The sequence shown here is derived from an EMBL/GenBank/DDBJ whole genome shotgun (WGS) entry which is preliminary data.</text>
</comment>
<evidence type="ECO:0000313" key="4">
    <source>
        <dbReference type="Proteomes" id="UP000224567"/>
    </source>
</evidence>
<dbReference type="STRING" id="33114.A0A2G2VQH8"/>
<dbReference type="FunFam" id="2.30.30.490:FF:000017">
    <property type="entry name" value="Bromo-adjacent homology (BAH) domain-containing protein"/>
    <property type="match status" value="1"/>
</dbReference>
<sequence length="714" mass="79240">MALVEAVKAEPLKVLENDEEVEFVWGRKRGLGGKRKEVQFYESFTYDGMEYALYDCVYMHKEGELPYIGKIIKIWENPDKSRKIKIHWFFRPSEILYHLKDVQVAENEVFLASGEGTGLANVNSLEAVAGKCNVVCISEDNRNPQPSDEEVKAADYVFYRVFDVGNCTILDKMYDKIGGLDVKYVFNRQESQKGSHVLKLASDQKDDKTAMENQANGESDGLKPQNSPGTAKASNLIGKSDVQSSLVRQDVLQRDTNALRVNQATAKKGNSIPGEKNSHDLGVAKPAGKSGHLAGRSDVDAQSSPIRGDALHGDANDSHIELQPTMKGNPAPVLTVNRNTDTTVVHMQNTISEENARCIDKNDKDDGKVNKPPVKLVEAGERGKPPKNLGILDGMPSKRIKVNGSETISDDKGGNSVQNSTVCRNDKKIMGSSDAPSDERKKSDSKLSGGLDKNVKIRKDGAALDIRPPKKTNVDTHKVKQDSDKNISISKRVDSIDKLPKLSAGTSAKEVERMEGKSFEVNRRPVVGSSTWFKAPAWEEVMQTSNEQGTLVLVENLNPEYTSGEVEDIIWHACRENSTAKMVQRTAFSSPYSGRALVAFRTKEAAERVSKKLDDGCLMVSNKRPLVASFVTLPELEGNSPFAGHLCVDKLRLQALREMKEAVSTSHCSQPNTIEHEMGIEWLLLQSRSDSWWNRLYKQQNEDLRKTVLELKRK</sequence>
<evidence type="ECO:0000259" key="2">
    <source>
        <dbReference type="PROSITE" id="PS51038"/>
    </source>
</evidence>
<accession>A0A2G2VQH8</accession>
<feature type="domain" description="BAH" evidence="2">
    <location>
        <begin position="49"/>
        <end position="173"/>
    </location>
</feature>
<dbReference type="PANTHER" id="PTHR47073">
    <property type="entry name" value="PROTEIN ANTI-SILENCING 1"/>
    <property type="match status" value="1"/>
</dbReference>
<dbReference type="EMBL" id="MLFT02000011">
    <property type="protein sequence ID" value="PHT35221.1"/>
    <property type="molecule type" value="Genomic_DNA"/>
</dbReference>
<organism evidence="3 4">
    <name type="scientific">Capsicum baccatum</name>
    <name type="common">Peruvian pepper</name>
    <dbReference type="NCBI Taxonomy" id="33114"/>
    <lineage>
        <taxon>Eukaryota</taxon>
        <taxon>Viridiplantae</taxon>
        <taxon>Streptophyta</taxon>
        <taxon>Embryophyta</taxon>
        <taxon>Tracheophyta</taxon>
        <taxon>Spermatophyta</taxon>
        <taxon>Magnoliopsida</taxon>
        <taxon>eudicotyledons</taxon>
        <taxon>Gunneridae</taxon>
        <taxon>Pentapetalae</taxon>
        <taxon>asterids</taxon>
        <taxon>lamiids</taxon>
        <taxon>Solanales</taxon>
        <taxon>Solanaceae</taxon>
        <taxon>Solanoideae</taxon>
        <taxon>Capsiceae</taxon>
        <taxon>Capsicum</taxon>
    </lineage>
</organism>
<dbReference type="AlphaFoldDB" id="A0A2G2VQH8"/>
<keyword evidence="4" id="KW-1185">Reference proteome</keyword>
<dbReference type="Gene3D" id="2.30.30.490">
    <property type="match status" value="1"/>
</dbReference>
<feature type="region of interest" description="Disordered" evidence="1">
    <location>
        <begin position="261"/>
        <end position="334"/>
    </location>
</feature>
<dbReference type="InterPro" id="IPR001025">
    <property type="entry name" value="BAH_dom"/>
</dbReference>
<dbReference type="Proteomes" id="UP000224567">
    <property type="component" value="Unassembled WGS sequence"/>
</dbReference>
<name>A0A2G2VQH8_CAPBA</name>
<protein>
    <recommendedName>
        <fullName evidence="2">BAH domain-containing protein</fullName>
    </recommendedName>
</protein>
<dbReference type="SUPFAM" id="SSF54928">
    <property type="entry name" value="RNA-binding domain, RBD"/>
    <property type="match status" value="1"/>
</dbReference>
<dbReference type="GO" id="GO:0003682">
    <property type="term" value="F:chromatin binding"/>
    <property type="evidence" value="ECO:0007669"/>
    <property type="project" value="InterPro"/>
</dbReference>
<evidence type="ECO:0000313" key="3">
    <source>
        <dbReference type="EMBL" id="PHT35221.1"/>
    </source>
</evidence>
<gene>
    <name evidence="3" type="ORF">CQW23_27021</name>
</gene>
<dbReference type="InterPro" id="IPR043151">
    <property type="entry name" value="BAH_sf"/>
</dbReference>
<dbReference type="InterPro" id="IPR035979">
    <property type="entry name" value="RBD_domain_sf"/>
</dbReference>